<dbReference type="KEGG" id="gbi:PG2T_03970"/>
<dbReference type="OrthoDB" id="9816400at2"/>
<evidence type="ECO:0000259" key="3">
    <source>
        <dbReference type="Pfam" id="PF03412"/>
    </source>
</evidence>
<dbReference type="Gene3D" id="1.25.40.10">
    <property type="entry name" value="Tetratricopeptide repeat domain"/>
    <property type="match status" value="1"/>
</dbReference>
<dbReference type="NCBIfam" id="TIGR01643">
    <property type="entry name" value="YD_repeat_2x"/>
    <property type="match status" value="6"/>
</dbReference>
<evidence type="ECO:0000313" key="6">
    <source>
        <dbReference type="EMBL" id="ANX03429.1"/>
    </source>
</evidence>
<dbReference type="InterPro" id="IPR056823">
    <property type="entry name" value="TEN-like_YD-shell"/>
</dbReference>
<gene>
    <name evidence="6" type="ORF">PG2T_03970</name>
</gene>
<evidence type="ECO:0000313" key="7">
    <source>
        <dbReference type="Proteomes" id="UP000092952"/>
    </source>
</evidence>
<keyword evidence="1" id="KW-0677">Repeat</keyword>
<dbReference type="PANTHER" id="PTHR32305:SF15">
    <property type="entry name" value="PROTEIN RHSA-RELATED"/>
    <property type="match status" value="1"/>
</dbReference>
<dbReference type="InterPro" id="IPR011990">
    <property type="entry name" value="TPR-like_helical_dom_sf"/>
</dbReference>
<dbReference type="STRING" id="1810504.PG2T_03970"/>
<feature type="domain" description="Teneurin-like YD-shell" evidence="5">
    <location>
        <begin position="1193"/>
        <end position="1463"/>
    </location>
</feature>
<dbReference type="GO" id="GO:0005524">
    <property type="term" value="F:ATP binding"/>
    <property type="evidence" value="ECO:0007669"/>
    <property type="project" value="InterPro"/>
</dbReference>
<proteinExistence type="predicted"/>
<sequence length="1617" mass="175841">MAADRAVPSLADRRISGFAELLLPSGPTTAADDADLSTALDAYARQAQPENLSALEGYLATHPNSPWRVALLTNLGLTYYHHGYFSRAIDAWEQAWAQGRAVTDPAIRPLIDRAVGELIRMHARLGHADRLEELFEEVGGRALTGPATEALAGAKEGLWQMRNNPGVAYLCGPMALKNLLLAQGAEAQRVAFLDAYRSPQGGVTLAQVARLADKADLKYRLVKRQPGEPIPIPSIVHWKVTHFAAIVGEEGGRLHLKDPTFGTDLRISRRALDAEASGYFLVPKETAAGQPWRPVSLAEAKTPRGMGYTSSSEPGATTPKDETECPKTCNDKGTAPGLVQYDVHGMVVSLNLRDTPVGYRPARGPSAEVTFTYNQREAYQPATFGYFNLGPKWTLNWLSYIQDDPAVPGASVLRAVAGGGAVLYGGYSAATGAFTAETRDAAQLVRLVAQGGAVSYERRLADGSVEVYAQSSGASAYPRRLFLSQLIDPAGNAVTLAYDSQLRLTTLTDATGRVTTFDYELAAKPLLLTRVTDPFGRSAQLTYDASGRLVSITDVLGLVSSFTYDAGSFITALTTPYGTTQFVAAQSGTYRSLEITDPLGAKEVVVYRHDTPGVPFSESVVPSGLTVSVYNAYINERNTAYWNKHAQALSPGDYTKARIKHWTHSPDGSKTWYTLESLKQPQERRVWFSYPGQESNAWHSNVMAGTLDYPSAIARVLDDGSTQLHRYDYNAMGKPLRAVDPVGRETRYTYAANGIDLTRVAQVTPSGEQTLAEITWNAQHRPLTVRDAAGQVTTYTYNAAGQLLTRTNPLGEVTRYEYDPLGQLTREVNPAGTTAWAYTYDAFGRVASRTDSEGHTVTFAYDALDRLTQVTYPDGTSETSTYDKLDLATRTNRLGRATTYTYDAVRNLTAVTDPAGRITRYGYYADGVLKTLTDPNGNLTTFERDLQGRPTARVYADGSRETYAYEPSTARLKSRTDPLGQRTDYAYARDDRVSAVDYASALEPTAPLRFTYDPSYPRLSQRIDGDGTTAYTYHPAGSPGALRLAQEDGPFANDTLAYTYDALGRVQTRTVDAVADTYAYDVLGRLVGHATPLAEFAYEYLGATDQRTRRSVVGNAVAACPGSVRNEHAAEHNTCTGIGHAYGIQRRSAATLVSTWQYADNLHDRRLTGIAHPGAAAGADPSTLPRSYAYVTDAQNRLLSQTESVAGTDTRTWQYSYDPADRLTQALASPGGAYAYDLDPADNLLSIQTPASSTTSTVNTLNQIVQHSGQPVMHDAAGNLTDDGTRTYAWDAEQRLVRIGYTGTGRFSEFRYDAFGRRTAVIESDGTTATETRYLWCGERICQARDSADTVTRRYYDEGELAVSATGDVAAFYAEDHLGSIRDLRMGDGQVLASYDYDPYGATHSSETGGVRADYRYAGLVNHAPSSLYLAHYRAYSADNGRWMSRDPIGEAGGVNLYAYVGNRPISRIDPLGLTSITFDTARGVVIVDPEVQGRGPYNMPASSGRPNCECDVSTKDRGPIPRGDYTLYTNQLTNPGWAGDILRNLRGDWGDWRAPLIPQPGTNTYGRSGFFFHGGRYSGSAGCIDIGGGTFGNSQTDQLLKDILGDPDGRVPVVVK</sequence>
<dbReference type="InterPro" id="IPR022385">
    <property type="entry name" value="Rhs_assc_core"/>
</dbReference>
<dbReference type="Gene3D" id="3.90.70.10">
    <property type="entry name" value="Cysteine proteinases"/>
    <property type="match status" value="1"/>
</dbReference>
<dbReference type="GO" id="GO:0006508">
    <property type="term" value="P:proteolysis"/>
    <property type="evidence" value="ECO:0007669"/>
    <property type="project" value="InterPro"/>
</dbReference>
<feature type="domain" description="Peptidase C39" evidence="3">
    <location>
        <begin position="171"/>
        <end position="286"/>
    </location>
</feature>
<dbReference type="PANTHER" id="PTHR32305">
    <property type="match status" value="1"/>
</dbReference>
<name>A0A1B1YRU7_9GAMM</name>
<dbReference type="Pfam" id="PF25023">
    <property type="entry name" value="TEN_YD-shell"/>
    <property type="match status" value="2"/>
</dbReference>
<dbReference type="Pfam" id="PF05593">
    <property type="entry name" value="RHS_repeat"/>
    <property type="match status" value="3"/>
</dbReference>
<dbReference type="Pfam" id="PF10908">
    <property type="entry name" value="Tlde1_dom"/>
    <property type="match status" value="1"/>
</dbReference>
<dbReference type="InterPro" id="IPR031325">
    <property type="entry name" value="RHS_repeat"/>
</dbReference>
<accession>A0A1B1YRU7</accession>
<feature type="region of interest" description="Disordered" evidence="2">
    <location>
        <begin position="302"/>
        <end position="331"/>
    </location>
</feature>
<dbReference type="CDD" id="cd02259">
    <property type="entry name" value="Peptidase_C39_like"/>
    <property type="match status" value="1"/>
</dbReference>
<dbReference type="InterPro" id="IPR050708">
    <property type="entry name" value="T6SS_VgrG/RHS"/>
</dbReference>
<dbReference type="NCBIfam" id="TIGR03696">
    <property type="entry name" value="Rhs_assc_core"/>
    <property type="match status" value="1"/>
</dbReference>
<feature type="domain" description="Tlde1" evidence="4">
    <location>
        <begin position="1512"/>
        <end position="1587"/>
    </location>
</feature>
<evidence type="ECO:0000256" key="2">
    <source>
        <dbReference type="SAM" id="MobiDB-lite"/>
    </source>
</evidence>
<keyword evidence="7" id="KW-1185">Reference proteome</keyword>
<reference evidence="7" key="1">
    <citation type="submission" date="2016-03" db="EMBL/GenBank/DDBJ databases">
        <title>Complete genome sequence of Solimmundus cernigliae, representing a novel lineage of polycyclic aromatic hydrocarbon degraders within the Gammaproteobacteria.</title>
        <authorList>
            <person name="Singleton D.R."/>
            <person name="Dickey A.N."/>
            <person name="Scholl E.H."/>
            <person name="Wright F.A."/>
            <person name="Aitken M.D."/>
        </authorList>
    </citation>
    <scope>NUCLEOTIDE SEQUENCE [LARGE SCALE GENOMIC DNA]</scope>
    <source>
        <strain evidence="7">TR3.2</strain>
    </source>
</reference>
<evidence type="ECO:0000259" key="5">
    <source>
        <dbReference type="Pfam" id="PF25023"/>
    </source>
</evidence>
<dbReference type="RefSeq" id="WP_068802925.1">
    <property type="nucleotide sequence ID" value="NZ_CP014671.1"/>
</dbReference>
<dbReference type="InterPro" id="IPR021225">
    <property type="entry name" value="Tlde1_dom"/>
</dbReference>
<dbReference type="Gene3D" id="2.180.10.10">
    <property type="entry name" value="RHS repeat-associated core"/>
    <property type="match status" value="3"/>
</dbReference>
<dbReference type="EMBL" id="CP014671">
    <property type="protein sequence ID" value="ANX03429.1"/>
    <property type="molecule type" value="Genomic_DNA"/>
</dbReference>
<dbReference type="GO" id="GO:0008233">
    <property type="term" value="F:peptidase activity"/>
    <property type="evidence" value="ECO:0007669"/>
    <property type="project" value="InterPro"/>
</dbReference>
<organism evidence="6 7">
    <name type="scientific">Immundisolibacter cernigliae</name>
    <dbReference type="NCBI Taxonomy" id="1810504"/>
    <lineage>
        <taxon>Bacteria</taxon>
        <taxon>Pseudomonadati</taxon>
        <taxon>Pseudomonadota</taxon>
        <taxon>Gammaproteobacteria</taxon>
        <taxon>Immundisolibacterales</taxon>
        <taxon>Immundisolibacteraceae</taxon>
        <taxon>Immundisolibacter</taxon>
    </lineage>
</organism>
<dbReference type="Pfam" id="PF03412">
    <property type="entry name" value="Peptidase_C39"/>
    <property type="match status" value="1"/>
</dbReference>
<evidence type="ECO:0000259" key="4">
    <source>
        <dbReference type="Pfam" id="PF10908"/>
    </source>
</evidence>
<evidence type="ECO:0000256" key="1">
    <source>
        <dbReference type="ARBA" id="ARBA00022737"/>
    </source>
</evidence>
<dbReference type="InterPro" id="IPR005074">
    <property type="entry name" value="Peptidase_C39"/>
</dbReference>
<dbReference type="InterPro" id="IPR006530">
    <property type="entry name" value="YD"/>
</dbReference>
<dbReference type="InParanoid" id="A0A1B1YRU7"/>
<feature type="domain" description="Teneurin-like YD-shell" evidence="5">
    <location>
        <begin position="721"/>
        <end position="871"/>
    </location>
</feature>
<dbReference type="GO" id="GO:0016020">
    <property type="term" value="C:membrane"/>
    <property type="evidence" value="ECO:0007669"/>
    <property type="project" value="InterPro"/>
</dbReference>
<dbReference type="Proteomes" id="UP000092952">
    <property type="component" value="Chromosome"/>
</dbReference>
<protein>
    <submittedName>
        <fullName evidence="6">Uncharacterized protein</fullName>
    </submittedName>
</protein>